<dbReference type="Pfam" id="PF04299">
    <property type="entry name" value="FMN_bind_2"/>
    <property type="match status" value="1"/>
</dbReference>
<accession>A0A501XIM8</accession>
<comment type="caution">
    <text evidence="1">The sequence shown here is derived from an EMBL/GenBank/DDBJ whole genome shotgun (WGS) entry which is preliminary data.</text>
</comment>
<dbReference type="PIRSF" id="PIRSF010372">
    <property type="entry name" value="PaiB"/>
    <property type="match status" value="1"/>
</dbReference>
<dbReference type="PANTHER" id="PTHR35802:SF1">
    <property type="entry name" value="PROTEASE SYNTHASE AND SPORULATION PROTEIN PAI 2"/>
    <property type="match status" value="1"/>
</dbReference>
<proteinExistence type="predicted"/>
<gene>
    <name evidence="1" type="ORF">FJQ54_10880</name>
</gene>
<protein>
    <submittedName>
        <fullName evidence="1">FMN-binding negative transcriptional regulator</fullName>
    </submittedName>
</protein>
<dbReference type="RefSeq" id="WP_140928437.1">
    <property type="nucleotide sequence ID" value="NZ_VFSU01000026.1"/>
</dbReference>
<dbReference type="PANTHER" id="PTHR35802">
    <property type="entry name" value="PROTEASE SYNTHASE AND SPORULATION PROTEIN PAI 2"/>
    <property type="match status" value="1"/>
</dbReference>
<dbReference type="EMBL" id="VFSU01000026">
    <property type="protein sequence ID" value="TPE60501.1"/>
    <property type="molecule type" value="Genomic_DNA"/>
</dbReference>
<dbReference type="SUPFAM" id="SSF50475">
    <property type="entry name" value="FMN-binding split barrel"/>
    <property type="match status" value="1"/>
</dbReference>
<dbReference type="Gene3D" id="2.30.110.10">
    <property type="entry name" value="Electron Transport, Fmn-binding Protein, Chain A"/>
    <property type="match status" value="1"/>
</dbReference>
<keyword evidence="2" id="KW-1185">Reference proteome</keyword>
<dbReference type="AlphaFoldDB" id="A0A501XIM8"/>
<evidence type="ECO:0000313" key="2">
    <source>
        <dbReference type="Proteomes" id="UP000319897"/>
    </source>
</evidence>
<dbReference type="Proteomes" id="UP000319897">
    <property type="component" value="Unassembled WGS sequence"/>
</dbReference>
<reference evidence="1 2" key="1">
    <citation type="submission" date="2019-06" db="EMBL/GenBank/DDBJ databases">
        <authorList>
            <person name="Lee I."/>
            <person name="Jang G.I."/>
            <person name="Hwang C.Y."/>
        </authorList>
    </citation>
    <scope>NUCLEOTIDE SEQUENCE [LARGE SCALE GENOMIC DNA]</scope>
    <source>
        <strain evidence="1 2">PAMC 28131</strain>
    </source>
</reference>
<sequence>MGSYGPDSFGRFDDSDVRALIADYPLAWLISPGSGEASLLPLVPVWREDGSMAELIGHMARSNPLHAALQQDSQALMLFQGPQAYVSPEQVGRRDWAPTWIYAQLRIEARIDFEPGGTAAALDVLIDTVEAGRARPWSAAELGARYETMLGAIIGFRARVGDLSGRFKLGQDERSEDLDAIMNTIADPDLLRWIRRMNRHRLP</sequence>
<evidence type="ECO:0000313" key="1">
    <source>
        <dbReference type="EMBL" id="TPE60501.1"/>
    </source>
</evidence>
<dbReference type="InterPro" id="IPR012349">
    <property type="entry name" value="Split_barrel_FMN-bd"/>
</dbReference>
<name>A0A501XIM8_9SPHN</name>
<organism evidence="1 2">
    <name type="scientific">Sandaracinobacter neustonicus</name>
    <dbReference type="NCBI Taxonomy" id="1715348"/>
    <lineage>
        <taxon>Bacteria</taxon>
        <taxon>Pseudomonadati</taxon>
        <taxon>Pseudomonadota</taxon>
        <taxon>Alphaproteobacteria</taxon>
        <taxon>Sphingomonadales</taxon>
        <taxon>Sphingosinicellaceae</taxon>
        <taxon>Sandaracinobacter</taxon>
    </lineage>
</organism>
<dbReference type="InterPro" id="IPR007396">
    <property type="entry name" value="TR_PAI2-type"/>
</dbReference>
<dbReference type="OrthoDB" id="9794948at2"/>